<feature type="transmembrane region" description="Helical" evidence="2">
    <location>
        <begin position="251"/>
        <end position="270"/>
    </location>
</feature>
<feature type="region of interest" description="Disordered" evidence="1">
    <location>
        <begin position="1"/>
        <end position="81"/>
    </location>
</feature>
<reference evidence="3 4" key="1">
    <citation type="submission" date="2024-09" db="EMBL/GenBank/DDBJ databases">
        <title>A chromosome-level genome assembly of Gray's grenadier anchovy, Coilia grayii.</title>
        <authorList>
            <person name="Fu Z."/>
        </authorList>
    </citation>
    <scope>NUCLEOTIDE SEQUENCE [LARGE SCALE GENOMIC DNA]</scope>
    <source>
        <strain evidence="3">G4</strain>
        <tissue evidence="3">Muscle</tissue>
    </source>
</reference>
<sequence length="275" mass="31621">MSVNVDMAGSGDPRAPPLPVEGHGKPGVEMWAGGVEAHRLMKEALRQEAAKGKEEKRERKEEREEGKEKERERKRERKRAGSGWRGLARLMSCFGCGAAEQDEVDSYEQEVLRVQERVRKAHQASRQHLLKLRRDDLARRENFKRIVRRRRLVDVNEEWSALPTKPEDVESKVAFREVGAGDVWFYHDEEKPRQRHLVWMKVLEEIRESDMARALQQKGVEKETQLTQLSEGQDALMASQRQAAARGQSDHFRLVSSAVGLGLGIYYMVWLPATN</sequence>
<keyword evidence="2" id="KW-0812">Transmembrane</keyword>
<dbReference type="EMBL" id="JBHFQA010000004">
    <property type="protein sequence ID" value="KAL2100397.1"/>
    <property type="molecule type" value="Genomic_DNA"/>
</dbReference>
<protein>
    <submittedName>
        <fullName evidence="3">Uncharacterized protein</fullName>
    </submittedName>
</protein>
<evidence type="ECO:0000256" key="1">
    <source>
        <dbReference type="SAM" id="MobiDB-lite"/>
    </source>
</evidence>
<organism evidence="3 4">
    <name type="scientific">Coilia grayii</name>
    <name type="common">Gray's grenadier anchovy</name>
    <dbReference type="NCBI Taxonomy" id="363190"/>
    <lineage>
        <taxon>Eukaryota</taxon>
        <taxon>Metazoa</taxon>
        <taxon>Chordata</taxon>
        <taxon>Craniata</taxon>
        <taxon>Vertebrata</taxon>
        <taxon>Euteleostomi</taxon>
        <taxon>Actinopterygii</taxon>
        <taxon>Neopterygii</taxon>
        <taxon>Teleostei</taxon>
        <taxon>Clupei</taxon>
        <taxon>Clupeiformes</taxon>
        <taxon>Clupeoidei</taxon>
        <taxon>Engraulidae</taxon>
        <taxon>Coilinae</taxon>
        <taxon>Coilia</taxon>
    </lineage>
</organism>
<keyword evidence="4" id="KW-1185">Reference proteome</keyword>
<evidence type="ECO:0000313" key="4">
    <source>
        <dbReference type="Proteomes" id="UP001591681"/>
    </source>
</evidence>
<gene>
    <name evidence="3" type="ORF">ACEWY4_004791</name>
</gene>
<keyword evidence="2" id="KW-0472">Membrane</keyword>
<evidence type="ECO:0000313" key="3">
    <source>
        <dbReference type="EMBL" id="KAL2100397.1"/>
    </source>
</evidence>
<name>A0ABD1KMQ1_9TELE</name>
<evidence type="ECO:0000256" key="2">
    <source>
        <dbReference type="SAM" id="Phobius"/>
    </source>
</evidence>
<accession>A0ABD1KMQ1</accession>
<feature type="compositionally biased region" description="Basic and acidic residues" evidence="1">
    <location>
        <begin position="36"/>
        <end position="73"/>
    </location>
</feature>
<dbReference type="Proteomes" id="UP001591681">
    <property type="component" value="Unassembled WGS sequence"/>
</dbReference>
<comment type="caution">
    <text evidence="3">The sequence shown here is derived from an EMBL/GenBank/DDBJ whole genome shotgun (WGS) entry which is preliminary data.</text>
</comment>
<proteinExistence type="predicted"/>
<keyword evidence="2" id="KW-1133">Transmembrane helix</keyword>
<dbReference type="AlphaFoldDB" id="A0ABD1KMQ1"/>